<dbReference type="InterPro" id="IPR005654">
    <property type="entry name" value="ATPase_AFG1-like"/>
</dbReference>
<dbReference type="OrthoDB" id="548867at2759"/>
<evidence type="ECO:0000259" key="4">
    <source>
        <dbReference type="SMART" id="SM00382"/>
    </source>
</evidence>
<dbReference type="AlphaFoldDB" id="A0A6G1FWB2"/>
<gene>
    <name evidence="5 7" type="ORF">P152DRAFT_379640</name>
</gene>
<keyword evidence="3" id="KW-0067">ATP-binding</keyword>
<feature type="non-terminal residue" evidence="5">
    <location>
        <position position="1"/>
    </location>
</feature>
<dbReference type="Gene3D" id="3.40.50.300">
    <property type="entry name" value="P-loop containing nucleotide triphosphate hydrolases"/>
    <property type="match status" value="1"/>
</dbReference>
<dbReference type="PANTHER" id="PTHR12169">
    <property type="entry name" value="ATPASE N2B"/>
    <property type="match status" value="1"/>
</dbReference>
<evidence type="ECO:0000313" key="5">
    <source>
        <dbReference type="EMBL" id="KAF1810185.1"/>
    </source>
</evidence>
<dbReference type="EMBL" id="ML975167">
    <property type="protein sequence ID" value="KAF1810185.1"/>
    <property type="molecule type" value="Genomic_DNA"/>
</dbReference>
<dbReference type="InterPro" id="IPR027417">
    <property type="entry name" value="P-loop_NTPase"/>
</dbReference>
<feature type="non-terminal residue" evidence="5">
    <location>
        <position position="677"/>
    </location>
</feature>
<dbReference type="GO" id="GO:0005524">
    <property type="term" value="F:ATP binding"/>
    <property type="evidence" value="ECO:0007669"/>
    <property type="project" value="UniProtKB-KW"/>
</dbReference>
<evidence type="ECO:0000256" key="3">
    <source>
        <dbReference type="ARBA" id="ARBA00022840"/>
    </source>
</evidence>
<dbReference type="InterPro" id="IPR003593">
    <property type="entry name" value="AAA+_ATPase"/>
</dbReference>
<keyword evidence="2" id="KW-0547">Nucleotide-binding</keyword>
<dbReference type="PANTHER" id="PTHR12169:SF2">
    <property type="entry name" value="AFG1P"/>
    <property type="match status" value="1"/>
</dbReference>
<dbReference type="SUPFAM" id="SSF52540">
    <property type="entry name" value="P-loop containing nucleoside triphosphate hydrolases"/>
    <property type="match status" value="1"/>
</dbReference>
<feature type="domain" description="AAA+ ATPase" evidence="4">
    <location>
        <begin position="110"/>
        <end position="250"/>
    </location>
</feature>
<evidence type="ECO:0000256" key="2">
    <source>
        <dbReference type="ARBA" id="ARBA00022741"/>
    </source>
</evidence>
<organism evidence="5">
    <name type="scientific">Eremomyces bilateralis CBS 781.70</name>
    <dbReference type="NCBI Taxonomy" id="1392243"/>
    <lineage>
        <taxon>Eukaryota</taxon>
        <taxon>Fungi</taxon>
        <taxon>Dikarya</taxon>
        <taxon>Ascomycota</taxon>
        <taxon>Pezizomycotina</taxon>
        <taxon>Dothideomycetes</taxon>
        <taxon>Dothideomycetes incertae sedis</taxon>
        <taxon>Eremomycetales</taxon>
        <taxon>Eremomycetaceae</taxon>
        <taxon>Eremomyces</taxon>
    </lineage>
</organism>
<keyword evidence="6" id="KW-1185">Reference proteome</keyword>
<dbReference type="Proteomes" id="UP000504638">
    <property type="component" value="Unplaced"/>
</dbReference>
<dbReference type="RefSeq" id="XP_033531816.1">
    <property type="nucleotide sequence ID" value="XM_033675704.1"/>
</dbReference>
<evidence type="ECO:0000313" key="6">
    <source>
        <dbReference type="Proteomes" id="UP000504638"/>
    </source>
</evidence>
<dbReference type="GO" id="GO:0005739">
    <property type="term" value="C:mitochondrion"/>
    <property type="evidence" value="ECO:0007669"/>
    <property type="project" value="TreeGrafter"/>
</dbReference>
<sequence>LAITNPLVLYQSLVATKRILPDPAQYRLAIHLQKLYDRLINYEPTASYSARLSQLSRVIENENGNGTPRRARSVGAQGVWQSLIAQKEQRDTMALTRVLTDHESAMHIDSPKGLLLHGEVGTGKSMLIDLFADCLPSNKKRRWHFSTFMLETVSKLERIRHERVGTSMVAGRSLLQDEHSLLRVAKDLISTSPILFLDEFQLPDRASSKIMANLMTSFFQLGGVLIATSNRMPEELAKAAGIQFGLPPSRLDSIKWRFGLRARPRHTAVRDGGRGEFANFLELLNARCDDWQVDSKKDYRRRDSVQLASTAVADSDSGLKKPHEPMGGSGNANVQLPEFYLIGVGSYDDVMVRSKLQKWIGKSISDDSNLKPKSLSVFGRTLMFPKTHEPSSTLFATFEELCEASLGPADYISIASAFKTVVLMDAPVLTNRRRNEARRFITLIDAMYECRCRLMMTAEAAVDDLFFPTERASQDAGDSMDEPEADAIHAESFSDAYQDATAPFRPNVASYDSSSLPADALEDDPPNRLLRQALGRKFKEGDLESSTQRPAPDFARIGQFTGEDEKFAFRRAESRLWEMCGARWWAQAEQVGRWKPIAADVRTWELKRDELHNKELYQHTSIRPGEGDDAVFRNGGNSFRTMVEPPPKIGVEHAWGVVRWGKKAGAWGKGVEGLNER</sequence>
<dbReference type="GO" id="GO:0016887">
    <property type="term" value="F:ATP hydrolysis activity"/>
    <property type="evidence" value="ECO:0007669"/>
    <property type="project" value="InterPro"/>
</dbReference>
<proteinExistence type="inferred from homology"/>
<evidence type="ECO:0000256" key="1">
    <source>
        <dbReference type="ARBA" id="ARBA00010322"/>
    </source>
</evidence>
<dbReference type="SMART" id="SM00382">
    <property type="entry name" value="AAA"/>
    <property type="match status" value="1"/>
</dbReference>
<reference evidence="7" key="2">
    <citation type="submission" date="2020-04" db="EMBL/GenBank/DDBJ databases">
        <authorList>
            <consortium name="NCBI Genome Project"/>
        </authorList>
    </citation>
    <scope>NUCLEOTIDE SEQUENCE</scope>
    <source>
        <strain evidence="7">CBS 781.70</strain>
    </source>
</reference>
<dbReference type="Pfam" id="PF03969">
    <property type="entry name" value="AFG1_ATPase"/>
    <property type="match status" value="2"/>
</dbReference>
<protein>
    <recommendedName>
        <fullName evidence="4">AAA+ ATPase domain-containing protein</fullName>
    </recommendedName>
</protein>
<comment type="similarity">
    <text evidence="1">Belongs to the AFG1 ATPase family.</text>
</comment>
<accession>A0A6G1FWB2</accession>
<evidence type="ECO:0000313" key="7">
    <source>
        <dbReference type="RefSeq" id="XP_033531816.1"/>
    </source>
</evidence>
<name>A0A6G1FWB2_9PEZI</name>
<reference evidence="7" key="3">
    <citation type="submission" date="2025-04" db="UniProtKB">
        <authorList>
            <consortium name="RefSeq"/>
        </authorList>
    </citation>
    <scope>IDENTIFICATION</scope>
    <source>
        <strain evidence="7">CBS 781.70</strain>
    </source>
</reference>
<reference evidence="5 7" key="1">
    <citation type="submission" date="2020-01" db="EMBL/GenBank/DDBJ databases">
        <authorList>
            <consortium name="DOE Joint Genome Institute"/>
            <person name="Haridas S."/>
            <person name="Albert R."/>
            <person name="Binder M."/>
            <person name="Bloem J."/>
            <person name="Labutti K."/>
            <person name="Salamov A."/>
            <person name="Andreopoulos B."/>
            <person name="Baker S.E."/>
            <person name="Barry K."/>
            <person name="Bills G."/>
            <person name="Bluhm B.H."/>
            <person name="Cannon C."/>
            <person name="Castanera R."/>
            <person name="Culley D.E."/>
            <person name="Daum C."/>
            <person name="Ezra D."/>
            <person name="Gonzalez J.B."/>
            <person name="Henrissat B."/>
            <person name="Kuo A."/>
            <person name="Liang C."/>
            <person name="Lipzen A."/>
            <person name="Lutzoni F."/>
            <person name="Magnuson J."/>
            <person name="Mondo S."/>
            <person name="Nolan M."/>
            <person name="Ohm R."/>
            <person name="Pangilinan J."/>
            <person name="Park H.-J."/>
            <person name="Ramirez L."/>
            <person name="Alfaro M."/>
            <person name="Sun H."/>
            <person name="Tritt A."/>
            <person name="Yoshinaga Y."/>
            <person name="Zwiers L.-H."/>
            <person name="Turgeon B.G."/>
            <person name="Goodwin S.B."/>
            <person name="Spatafora J.W."/>
            <person name="Crous P.W."/>
            <person name="Grigoriev I.V."/>
        </authorList>
    </citation>
    <scope>NUCLEOTIDE SEQUENCE</scope>
    <source>
        <strain evidence="5 7">CBS 781.70</strain>
    </source>
</reference>
<dbReference type="GeneID" id="54416274"/>
<dbReference type="NCBIfam" id="NF040713">
    <property type="entry name" value="ZapE"/>
    <property type="match status" value="1"/>
</dbReference>